<evidence type="ECO:0000256" key="1">
    <source>
        <dbReference type="ARBA" id="ARBA00022475"/>
    </source>
</evidence>
<comment type="caution">
    <text evidence="7">The sequence shown here is derived from an EMBL/GenBank/DDBJ whole genome shotgun (WGS) entry which is preliminary data.</text>
</comment>
<gene>
    <name evidence="7" type="ORF">C8Z91_34240</name>
</gene>
<feature type="chain" id="PRO_5039727088" description="ABC transporter substrate-binding protein" evidence="6">
    <location>
        <begin position="24"/>
        <end position="449"/>
    </location>
</feature>
<accession>A0A2T6FSR0</accession>
<evidence type="ECO:0008006" key="9">
    <source>
        <dbReference type="Google" id="ProtNLM"/>
    </source>
</evidence>
<dbReference type="InterPro" id="IPR050490">
    <property type="entry name" value="Bact_solute-bd_prot1"/>
</dbReference>
<evidence type="ECO:0000256" key="5">
    <source>
        <dbReference type="ARBA" id="ARBA00023288"/>
    </source>
</evidence>
<dbReference type="Proteomes" id="UP000244184">
    <property type="component" value="Unassembled WGS sequence"/>
</dbReference>
<dbReference type="EMBL" id="PYHP01000099">
    <property type="protein sequence ID" value="PUA34929.1"/>
    <property type="molecule type" value="Genomic_DNA"/>
</dbReference>
<keyword evidence="5" id="KW-0449">Lipoprotein</keyword>
<dbReference type="InterPro" id="IPR006059">
    <property type="entry name" value="SBP"/>
</dbReference>
<dbReference type="RefSeq" id="WP_108535121.1">
    <property type="nucleotide sequence ID" value="NZ_PYHP01000099.1"/>
</dbReference>
<keyword evidence="4" id="KW-0564">Palmitate</keyword>
<dbReference type="Pfam" id="PF01547">
    <property type="entry name" value="SBP_bac_1"/>
    <property type="match status" value="1"/>
</dbReference>
<sequence>MKIGRVLLIGMAICLVLSSCKIADSSIGNHDSVSGKIKILYNDELTFMQEYGGFIISEFPNIDIEIIEAKSGNLRNTTIREQFVRTINEQRPDIIISNNLDIYSMLIQEGVLFSLQQKIRKDNYDVTSMHQGILDLIRSKGDSELYGLAPFFTNQAIFYNKDIFNKYGVPHPKDNMTWPEIFSLAERVSSNNSTATDRVYGFNFLHSSPFINTMYTVAPAYNLRVINPDTKELNIGSKRWKEIFTEVIGAYKKNVIPNTIINTNNKITKEELQAADFFLRGKSAMTLDSLNLITRMNSSDNKSNLDWAVVTAPVGPENLEQAAYYFPSSIFSIFQNSSNKDLSWEIIKYLNSRKFAKINSKLNSSQLTTRLLDDKDNIRFGKDISSFYKLTPILSDYSSLYDISTDFVKVLNQAGQEEFDKVLNEGKLLDVAIQNIIQKSASANPSIKK</sequence>
<organism evidence="7 8">
    <name type="scientific">Paenibacillus elgii</name>
    <dbReference type="NCBI Taxonomy" id="189691"/>
    <lineage>
        <taxon>Bacteria</taxon>
        <taxon>Bacillati</taxon>
        <taxon>Bacillota</taxon>
        <taxon>Bacilli</taxon>
        <taxon>Bacillales</taxon>
        <taxon>Paenibacillaceae</taxon>
        <taxon>Paenibacillus</taxon>
    </lineage>
</organism>
<keyword evidence="2 6" id="KW-0732">Signal</keyword>
<keyword evidence="1" id="KW-1003">Cell membrane</keyword>
<evidence type="ECO:0000256" key="3">
    <source>
        <dbReference type="ARBA" id="ARBA00023136"/>
    </source>
</evidence>
<evidence type="ECO:0000256" key="6">
    <source>
        <dbReference type="SAM" id="SignalP"/>
    </source>
</evidence>
<proteinExistence type="predicted"/>
<dbReference type="PROSITE" id="PS51257">
    <property type="entry name" value="PROKAR_LIPOPROTEIN"/>
    <property type="match status" value="1"/>
</dbReference>
<feature type="signal peptide" evidence="6">
    <location>
        <begin position="1"/>
        <end position="23"/>
    </location>
</feature>
<reference evidence="7 8" key="1">
    <citation type="submission" date="2018-03" db="EMBL/GenBank/DDBJ databases">
        <title>Genome sequence of Paenibacillus elgii strain AC13 an antimicrobial compound producing bacteria.</title>
        <authorList>
            <person name="Kurokawa A.S."/>
            <person name="Araujo J.F."/>
            <person name="Costa R.A."/>
            <person name="Ortega D.B."/>
            <person name="Pires A.S."/>
            <person name="Pappas G.J.Jr."/>
            <person name="Franco O.L."/>
            <person name="Barreto C."/>
            <person name="Magalhaes B.S."/>
            <person name="Kruger R.H."/>
        </authorList>
    </citation>
    <scope>NUCLEOTIDE SEQUENCE [LARGE SCALE GENOMIC DNA]</scope>
    <source>
        <strain evidence="7 8">AC13</strain>
    </source>
</reference>
<name>A0A2T6FSR0_9BACL</name>
<dbReference type="PANTHER" id="PTHR43649">
    <property type="entry name" value="ARABINOSE-BINDING PROTEIN-RELATED"/>
    <property type="match status" value="1"/>
</dbReference>
<dbReference type="PANTHER" id="PTHR43649:SF33">
    <property type="entry name" value="POLYGALACTURONAN_RHAMNOGALACTURONAN-BINDING PROTEIN YTCQ"/>
    <property type="match status" value="1"/>
</dbReference>
<evidence type="ECO:0000313" key="8">
    <source>
        <dbReference type="Proteomes" id="UP000244184"/>
    </source>
</evidence>
<dbReference type="AlphaFoldDB" id="A0A2T6FSR0"/>
<evidence type="ECO:0000313" key="7">
    <source>
        <dbReference type="EMBL" id="PUA34929.1"/>
    </source>
</evidence>
<keyword evidence="3" id="KW-0472">Membrane</keyword>
<evidence type="ECO:0000256" key="4">
    <source>
        <dbReference type="ARBA" id="ARBA00023139"/>
    </source>
</evidence>
<protein>
    <recommendedName>
        <fullName evidence="9">ABC transporter substrate-binding protein</fullName>
    </recommendedName>
</protein>
<dbReference type="SUPFAM" id="SSF53850">
    <property type="entry name" value="Periplasmic binding protein-like II"/>
    <property type="match status" value="1"/>
</dbReference>
<dbReference type="Gene3D" id="3.40.190.10">
    <property type="entry name" value="Periplasmic binding protein-like II"/>
    <property type="match status" value="1"/>
</dbReference>
<evidence type="ECO:0000256" key="2">
    <source>
        <dbReference type="ARBA" id="ARBA00022729"/>
    </source>
</evidence>